<evidence type="ECO:0000259" key="1">
    <source>
        <dbReference type="Pfam" id="PF00296"/>
    </source>
</evidence>
<dbReference type="SUPFAM" id="SSF51679">
    <property type="entry name" value="Bacterial luciferase-like"/>
    <property type="match status" value="1"/>
</dbReference>
<sequence length="288" mass="31770">MRFTINTAWLPPEELVPIARAADELGYHALALPDHVVDIEQIDTPYPYTPDGARRWRPDSPWPDPWVTIGHLAAVTTRLRFFTSVYVAALRSPYQVAKSVGTAAVLSGNRVALGIGIGWCREEFEVMEQEFGTRGRRTDEALALMARLWEPGVTELEGDFWRTPRLTMEPTPTAPVPVYVGGLSPVGLARAARHDGWVGDIFSIDEAGEWAGRLRAERERIGATGDFSVFVALADAIVPDDYRRAASIGVTDTMTAPWAFYTGLRSSLDQKLDGMARFAEDVLVPLAD</sequence>
<dbReference type="NCBIfam" id="TIGR03619">
    <property type="entry name" value="F420_Rv2161c"/>
    <property type="match status" value="1"/>
</dbReference>
<proteinExistence type="predicted"/>
<dbReference type="Gene3D" id="3.20.20.30">
    <property type="entry name" value="Luciferase-like domain"/>
    <property type="match status" value="1"/>
</dbReference>
<accession>A0ABP7J613</accession>
<dbReference type="InterPro" id="IPR051260">
    <property type="entry name" value="Diverse_substr_monoxygenases"/>
</dbReference>
<evidence type="ECO:0000313" key="3">
    <source>
        <dbReference type="Proteomes" id="UP001501821"/>
    </source>
</evidence>
<dbReference type="InterPro" id="IPR019921">
    <property type="entry name" value="Lucif-like_OxRdtase_Rv2161c"/>
</dbReference>
<name>A0ABP7J613_9ACTN</name>
<organism evidence="2 3">
    <name type="scientific">Nocardioides panacisoli</name>
    <dbReference type="NCBI Taxonomy" id="627624"/>
    <lineage>
        <taxon>Bacteria</taxon>
        <taxon>Bacillati</taxon>
        <taxon>Actinomycetota</taxon>
        <taxon>Actinomycetes</taxon>
        <taxon>Propionibacteriales</taxon>
        <taxon>Nocardioidaceae</taxon>
        <taxon>Nocardioides</taxon>
    </lineage>
</organism>
<keyword evidence="3" id="KW-1185">Reference proteome</keyword>
<dbReference type="InterPro" id="IPR036661">
    <property type="entry name" value="Luciferase-like_sf"/>
</dbReference>
<protein>
    <submittedName>
        <fullName evidence="2">TIGR03619 family F420-dependent LLM class oxidoreductase</fullName>
    </submittedName>
</protein>
<gene>
    <name evidence="2" type="ORF">GCM10022242_39580</name>
</gene>
<feature type="domain" description="Luciferase-like" evidence="1">
    <location>
        <begin position="11"/>
        <end position="233"/>
    </location>
</feature>
<dbReference type="InterPro" id="IPR011251">
    <property type="entry name" value="Luciferase-like_dom"/>
</dbReference>
<reference evidence="3" key="1">
    <citation type="journal article" date="2019" name="Int. J. Syst. Evol. Microbiol.">
        <title>The Global Catalogue of Microorganisms (GCM) 10K type strain sequencing project: providing services to taxonomists for standard genome sequencing and annotation.</title>
        <authorList>
            <consortium name="The Broad Institute Genomics Platform"/>
            <consortium name="The Broad Institute Genome Sequencing Center for Infectious Disease"/>
            <person name="Wu L."/>
            <person name="Ma J."/>
        </authorList>
    </citation>
    <scope>NUCLEOTIDE SEQUENCE [LARGE SCALE GENOMIC DNA]</scope>
    <source>
        <strain evidence="3">JCM 16953</strain>
    </source>
</reference>
<dbReference type="PANTHER" id="PTHR30011:SF32">
    <property type="entry name" value="CONSERVED PROTEIN"/>
    <property type="match status" value="1"/>
</dbReference>
<comment type="caution">
    <text evidence="2">The sequence shown here is derived from an EMBL/GenBank/DDBJ whole genome shotgun (WGS) entry which is preliminary data.</text>
</comment>
<dbReference type="PANTHER" id="PTHR30011">
    <property type="entry name" value="ALKANESULFONATE MONOOXYGENASE-RELATED"/>
    <property type="match status" value="1"/>
</dbReference>
<dbReference type="EMBL" id="BAABAH010000020">
    <property type="protein sequence ID" value="GAA3834620.1"/>
    <property type="molecule type" value="Genomic_DNA"/>
</dbReference>
<dbReference type="Proteomes" id="UP001501821">
    <property type="component" value="Unassembled WGS sequence"/>
</dbReference>
<dbReference type="Pfam" id="PF00296">
    <property type="entry name" value="Bac_luciferase"/>
    <property type="match status" value="1"/>
</dbReference>
<dbReference type="RefSeq" id="WP_344778810.1">
    <property type="nucleotide sequence ID" value="NZ_BAABAH010000020.1"/>
</dbReference>
<evidence type="ECO:0000313" key="2">
    <source>
        <dbReference type="EMBL" id="GAA3834620.1"/>
    </source>
</evidence>